<feature type="transmembrane region" description="Helical" evidence="9">
    <location>
        <begin position="319"/>
        <end position="341"/>
    </location>
</feature>
<evidence type="ECO:0000313" key="12">
    <source>
        <dbReference type="EMBL" id="KAJ7092446.1"/>
    </source>
</evidence>
<sequence>MIDAPPQVYTTLLAIASLCTRPLMCDIAARHSAAVLISTLGVYLYRDVWPLAKISDDAPDFPEGNIGWIRLALLGFTGVLVPLLSPRRYIPVDPLNPMEEPNLEQTASILSLVSFSFLDPTILLARRLKLVPYDLLPPLADYDSAQYLKATSFPHMRRNRHLFFGILRTLRADFAILGVISAVIVVGKFLVPVGVSQLLRYIETGGEGATVRPWVWVLWLFLGPTTATLSEQWYMFIVSRAGVHLETILTELVFEHALRMRIKAESTSTGRSLLGRLNNMITTDIRIIIMGKRLLLSVVYMPLQLVLSIWFLYSILGWSAFVGLATIFAMLPVPGHVGKWVQVAQRDLAKKRDVRVQSVTETINVLRMVKLFGWESKMSSEVAEKRRNELACLRKRKVLDLVNGCLNILVPIVTMIATYATYTIIMKQDLTASKVFSSMTVFNMLKISVESIISSWTQFLTSKVSLDRMDDFLRNTELLDVYSEAEPFVVPAESRDVIGFHNATFSWTKAPADSSSGSAARKFSLQIGDLVFKNGCVNLIVGQTGAGKSSLLLSLLGETYFTPSSPGGWYNLPREGGVAYAAQESWVQSDTIKANIVFGAEFDAERYRKVLYQCCLERDLELFAAGDEQVVGERGLTLSGGQKARVTLARAVYSQARILLLDDVLASLDVHTSKWIVEKCLGGDLIAGRTVLLVTHNIALTRSISWFTVSLDLDGRIISQGSVQDALEKDVTLRTEASEDQACLEASEEVVNTSEAPKKKPAASGKLIVPEEVMEGGVGWSPVQMYLRSLGGNYPGLFYLTLLLVLIFRNFSGLAQTWYLGYWSSQYDTRPASEVPVLYHLGVYGSILLSVFLFYAGGFLGYTFGILRASDTLHRQLVDSILTTTLRWLDTTPTSRMIARGTQDMGMVDGPIATALWSLFDDTLSMVVTFGAIVLYTPIFLGPGLVLFMLGSYCGRIFMPARTSVKRHMSNARAPVLGHFAAAVAGLISIRAYQCQGSFIKESLRRLDRHSRAARLSFDLTRWTTVRTQTLGSIFTASLAVYLVYFQHYSAANTGFSLNAAVNFGETIAGWMLCLNDFLLMSNMFSLERIEAYINIEHEHNPTTQGVPPAAWPTGGELVVEDLSARYSRDGPNVLHGISFSVKAGERIGVVGRTGSGKSSLTLALLRAIVTEGFVMYDGIATDTLNLEALRSKITIIPQMPELLSGSLRHNLDPFDQFSDDELTDVLRAAGLYSLQTELAENQITLSTAVSSGGNNLSVGQRQIIALARAMLRRSKLLILDEGTDYKTDAIIQNSLRNELGSDVTLIIVAHRLQTIMDADRILVLDTGRIVEFDTPKNLLEAGNGYFKALLNESEDRDALYAMLKKPGGLGMV</sequence>
<dbReference type="GO" id="GO:0016020">
    <property type="term" value="C:membrane"/>
    <property type="evidence" value="ECO:0007669"/>
    <property type="project" value="UniProtKB-SubCell"/>
</dbReference>
<dbReference type="PROSITE" id="PS50929">
    <property type="entry name" value="ABC_TM1F"/>
    <property type="match status" value="2"/>
</dbReference>
<dbReference type="CDD" id="cd03250">
    <property type="entry name" value="ABCC_MRP_domain1"/>
    <property type="match status" value="1"/>
</dbReference>
<dbReference type="GO" id="GO:0140359">
    <property type="term" value="F:ABC-type transporter activity"/>
    <property type="evidence" value="ECO:0007669"/>
    <property type="project" value="InterPro"/>
</dbReference>
<feature type="transmembrane region" description="Helical" evidence="9">
    <location>
        <begin position="213"/>
        <end position="230"/>
    </location>
</feature>
<dbReference type="Pfam" id="PF00005">
    <property type="entry name" value="ABC_tran"/>
    <property type="match status" value="2"/>
</dbReference>
<dbReference type="InterPro" id="IPR003439">
    <property type="entry name" value="ABC_transporter-like_ATP-bd"/>
</dbReference>
<dbReference type="GO" id="GO:0016887">
    <property type="term" value="F:ATP hydrolysis activity"/>
    <property type="evidence" value="ECO:0007669"/>
    <property type="project" value="InterPro"/>
</dbReference>
<dbReference type="CDD" id="cd18596">
    <property type="entry name" value="ABC_6TM_VMR1_D1_like"/>
    <property type="match status" value="1"/>
</dbReference>
<dbReference type="PROSITE" id="PS50893">
    <property type="entry name" value="ABC_TRANSPORTER_2"/>
    <property type="match status" value="2"/>
</dbReference>
<dbReference type="EMBL" id="JARJCN010000018">
    <property type="protein sequence ID" value="KAJ7092446.1"/>
    <property type="molecule type" value="Genomic_DNA"/>
</dbReference>
<feature type="transmembrane region" description="Helical" evidence="9">
    <location>
        <begin position="797"/>
        <end position="820"/>
    </location>
</feature>
<evidence type="ECO:0000256" key="5">
    <source>
        <dbReference type="ARBA" id="ARBA00022741"/>
    </source>
</evidence>
<feature type="transmembrane region" description="Helical" evidence="9">
    <location>
        <begin position="404"/>
        <end position="425"/>
    </location>
</feature>
<dbReference type="Proteomes" id="UP001222325">
    <property type="component" value="Unassembled WGS sequence"/>
</dbReference>
<keyword evidence="5" id="KW-0547">Nucleotide-binding</keyword>
<dbReference type="InterPro" id="IPR003593">
    <property type="entry name" value="AAA+_ATPase"/>
</dbReference>
<feature type="transmembrane region" description="Helical" evidence="9">
    <location>
        <begin position="66"/>
        <end position="85"/>
    </location>
</feature>
<keyword evidence="13" id="KW-1185">Reference proteome</keyword>
<dbReference type="SUPFAM" id="SSF52540">
    <property type="entry name" value="P-loop containing nucleoside triphosphate hydrolases"/>
    <property type="match status" value="2"/>
</dbReference>
<dbReference type="FunFam" id="3.40.50.300:FF:000838">
    <property type="entry name" value="ABC multidrug transporter (Eurofung)"/>
    <property type="match status" value="1"/>
</dbReference>
<proteinExistence type="predicted"/>
<dbReference type="SMART" id="SM00382">
    <property type="entry name" value="AAA"/>
    <property type="match status" value="2"/>
</dbReference>
<dbReference type="InterPro" id="IPR050173">
    <property type="entry name" value="ABC_transporter_C-like"/>
</dbReference>
<evidence type="ECO:0000313" key="13">
    <source>
        <dbReference type="Proteomes" id="UP001222325"/>
    </source>
</evidence>
<feature type="transmembrane region" description="Helical" evidence="9">
    <location>
        <begin position="174"/>
        <end position="193"/>
    </location>
</feature>
<keyword evidence="3 9" id="KW-0812">Transmembrane</keyword>
<dbReference type="Pfam" id="PF00664">
    <property type="entry name" value="ABC_membrane"/>
    <property type="match status" value="2"/>
</dbReference>
<dbReference type="Gene3D" id="3.40.50.300">
    <property type="entry name" value="P-loop containing nucleotide triphosphate hydrolases"/>
    <property type="match status" value="2"/>
</dbReference>
<evidence type="ECO:0000256" key="7">
    <source>
        <dbReference type="ARBA" id="ARBA00022989"/>
    </source>
</evidence>
<dbReference type="PANTHER" id="PTHR24223">
    <property type="entry name" value="ATP-BINDING CASSETTE SUB-FAMILY C"/>
    <property type="match status" value="1"/>
</dbReference>
<evidence type="ECO:0000256" key="1">
    <source>
        <dbReference type="ARBA" id="ARBA00004141"/>
    </source>
</evidence>
<reference evidence="12" key="1">
    <citation type="submission" date="2023-03" db="EMBL/GenBank/DDBJ databases">
        <title>Massive genome expansion in bonnet fungi (Mycena s.s.) driven by repeated elements and novel gene families across ecological guilds.</title>
        <authorList>
            <consortium name="Lawrence Berkeley National Laboratory"/>
            <person name="Harder C.B."/>
            <person name="Miyauchi S."/>
            <person name="Viragh M."/>
            <person name="Kuo A."/>
            <person name="Thoen E."/>
            <person name="Andreopoulos B."/>
            <person name="Lu D."/>
            <person name="Skrede I."/>
            <person name="Drula E."/>
            <person name="Henrissat B."/>
            <person name="Morin E."/>
            <person name="Kohler A."/>
            <person name="Barry K."/>
            <person name="LaButti K."/>
            <person name="Morin E."/>
            <person name="Salamov A."/>
            <person name="Lipzen A."/>
            <person name="Mereny Z."/>
            <person name="Hegedus B."/>
            <person name="Baldrian P."/>
            <person name="Stursova M."/>
            <person name="Weitz H."/>
            <person name="Taylor A."/>
            <person name="Grigoriev I.V."/>
            <person name="Nagy L.G."/>
            <person name="Martin F."/>
            <person name="Kauserud H."/>
        </authorList>
    </citation>
    <scope>NUCLEOTIDE SEQUENCE</scope>
    <source>
        <strain evidence="12">CBHHK173m</strain>
    </source>
</reference>
<evidence type="ECO:0000256" key="6">
    <source>
        <dbReference type="ARBA" id="ARBA00022840"/>
    </source>
</evidence>
<evidence type="ECO:0000256" key="9">
    <source>
        <dbReference type="SAM" id="Phobius"/>
    </source>
</evidence>
<comment type="caution">
    <text evidence="12">The sequence shown here is derived from an EMBL/GenBank/DDBJ whole genome shotgun (WGS) entry which is preliminary data.</text>
</comment>
<keyword evidence="7 9" id="KW-1133">Transmembrane helix</keyword>
<evidence type="ECO:0000256" key="3">
    <source>
        <dbReference type="ARBA" id="ARBA00022692"/>
    </source>
</evidence>
<dbReference type="GO" id="GO:0005524">
    <property type="term" value="F:ATP binding"/>
    <property type="evidence" value="ECO:0007669"/>
    <property type="project" value="UniProtKB-KW"/>
</dbReference>
<dbReference type="InterPro" id="IPR017871">
    <property type="entry name" value="ABC_transporter-like_CS"/>
</dbReference>
<feature type="domain" description="ABC transporter" evidence="10">
    <location>
        <begin position="498"/>
        <end position="739"/>
    </location>
</feature>
<dbReference type="CDD" id="cd03244">
    <property type="entry name" value="ABCC_MRP_domain2"/>
    <property type="match status" value="1"/>
</dbReference>
<evidence type="ECO:0000256" key="4">
    <source>
        <dbReference type="ARBA" id="ARBA00022737"/>
    </source>
</evidence>
<dbReference type="InterPro" id="IPR011527">
    <property type="entry name" value="ABC1_TM_dom"/>
</dbReference>
<evidence type="ECO:0000256" key="2">
    <source>
        <dbReference type="ARBA" id="ARBA00022448"/>
    </source>
</evidence>
<feature type="transmembrane region" description="Helical" evidence="9">
    <location>
        <begin position="841"/>
        <end position="864"/>
    </location>
</feature>
<comment type="subcellular location">
    <subcellularLocation>
        <location evidence="1">Membrane</location>
        <topology evidence="1">Multi-pass membrane protein</topology>
    </subcellularLocation>
</comment>
<feature type="transmembrane region" description="Helical" evidence="9">
    <location>
        <begin position="974"/>
        <end position="993"/>
    </location>
</feature>
<dbReference type="InterPro" id="IPR027417">
    <property type="entry name" value="P-loop_NTPase"/>
</dbReference>
<dbReference type="PROSITE" id="PS00211">
    <property type="entry name" value="ABC_TRANSPORTER_1"/>
    <property type="match status" value="1"/>
</dbReference>
<name>A0AAD6XWD1_9AGAR</name>
<evidence type="ECO:0000259" key="10">
    <source>
        <dbReference type="PROSITE" id="PS50893"/>
    </source>
</evidence>
<keyword evidence="2" id="KW-0813">Transport</keyword>
<gene>
    <name evidence="12" type="ORF">B0H15DRAFT_777357</name>
</gene>
<dbReference type="InterPro" id="IPR036640">
    <property type="entry name" value="ABC1_TM_sf"/>
</dbReference>
<feature type="transmembrane region" description="Helical" evidence="9">
    <location>
        <begin position="294"/>
        <end position="313"/>
    </location>
</feature>
<dbReference type="SUPFAM" id="SSF90123">
    <property type="entry name" value="ABC transporter transmembrane region"/>
    <property type="match status" value="2"/>
</dbReference>
<dbReference type="Gene3D" id="1.20.1560.10">
    <property type="entry name" value="ABC transporter type 1, transmembrane domain"/>
    <property type="match status" value="2"/>
</dbReference>
<dbReference type="PANTHER" id="PTHR24223:SF356">
    <property type="entry name" value="ATP-BINDING CASSETTE TRANSPORTER ABC4"/>
    <property type="match status" value="1"/>
</dbReference>
<evidence type="ECO:0000256" key="8">
    <source>
        <dbReference type="ARBA" id="ARBA00023136"/>
    </source>
</evidence>
<keyword evidence="6" id="KW-0067">ATP-binding</keyword>
<evidence type="ECO:0000259" key="11">
    <source>
        <dbReference type="PROSITE" id="PS50929"/>
    </source>
</evidence>
<feature type="transmembrane region" description="Helical" evidence="9">
    <location>
        <begin position="926"/>
        <end position="953"/>
    </location>
</feature>
<dbReference type="FunFam" id="1.20.1560.10:FF:000013">
    <property type="entry name" value="ABC transporter C family member 2"/>
    <property type="match status" value="1"/>
</dbReference>
<feature type="domain" description="ABC transporter" evidence="10">
    <location>
        <begin position="1118"/>
        <end position="1352"/>
    </location>
</feature>
<keyword evidence="8 9" id="KW-0472">Membrane</keyword>
<keyword evidence="12" id="KW-0378">Hydrolase</keyword>
<keyword evidence="4" id="KW-0677">Repeat</keyword>
<feature type="domain" description="ABC transmembrane type-1" evidence="11">
    <location>
        <begin position="175"/>
        <end position="461"/>
    </location>
</feature>
<accession>A0AAD6XWD1</accession>
<protein>
    <submittedName>
        <fullName evidence="12">P-loop containing nucleoside triphosphate hydrolase protein</fullName>
    </submittedName>
</protein>
<organism evidence="12 13">
    <name type="scientific">Mycena belliarum</name>
    <dbReference type="NCBI Taxonomy" id="1033014"/>
    <lineage>
        <taxon>Eukaryota</taxon>
        <taxon>Fungi</taxon>
        <taxon>Dikarya</taxon>
        <taxon>Basidiomycota</taxon>
        <taxon>Agaricomycotina</taxon>
        <taxon>Agaricomycetes</taxon>
        <taxon>Agaricomycetidae</taxon>
        <taxon>Agaricales</taxon>
        <taxon>Marasmiineae</taxon>
        <taxon>Mycenaceae</taxon>
        <taxon>Mycena</taxon>
    </lineage>
</organism>
<dbReference type="CDD" id="cd18604">
    <property type="entry name" value="ABC_6TM_VMR1_D2_like"/>
    <property type="match status" value="1"/>
</dbReference>
<feature type="domain" description="ABC transmembrane type-1" evidence="11">
    <location>
        <begin position="800"/>
        <end position="1068"/>
    </location>
</feature>